<proteinExistence type="predicted"/>
<dbReference type="AlphaFoldDB" id="A0A7J0GSV1"/>
<sequence>MSRIRWPEFDFSIAWSIFRLPEFNFPTVSWIHWSPGIDFSHFTFRWTSLSLRSWFDYSVDNMWWTFVTAVETLALVAMLCCFFIFVGLLNTSRKFRSNARSFRL</sequence>
<keyword evidence="1" id="KW-1133">Transmembrane helix</keyword>
<evidence type="ECO:0000313" key="3">
    <source>
        <dbReference type="Proteomes" id="UP000585474"/>
    </source>
</evidence>
<comment type="caution">
    <text evidence="2">The sequence shown here is derived from an EMBL/GenBank/DDBJ whole genome shotgun (WGS) entry which is preliminary data.</text>
</comment>
<name>A0A7J0GSV1_9ERIC</name>
<evidence type="ECO:0000256" key="1">
    <source>
        <dbReference type="SAM" id="Phobius"/>
    </source>
</evidence>
<protein>
    <submittedName>
        <fullName evidence="2">Uncharacterized protein</fullName>
    </submittedName>
</protein>
<dbReference type="EMBL" id="BJWL01000024">
    <property type="protein sequence ID" value="GFZ13876.1"/>
    <property type="molecule type" value="Genomic_DNA"/>
</dbReference>
<keyword evidence="3" id="KW-1185">Reference proteome</keyword>
<dbReference type="OrthoDB" id="911529at2759"/>
<keyword evidence="1" id="KW-0812">Transmembrane</keyword>
<organism evidence="2 3">
    <name type="scientific">Actinidia rufa</name>
    <dbReference type="NCBI Taxonomy" id="165716"/>
    <lineage>
        <taxon>Eukaryota</taxon>
        <taxon>Viridiplantae</taxon>
        <taxon>Streptophyta</taxon>
        <taxon>Embryophyta</taxon>
        <taxon>Tracheophyta</taxon>
        <taxon>Spermatophyta</taxon>
        <taxon>Magnoliopsida</taxon>
        <taxon>eudicotyledons</taxon>
        <taxon>Gunneridae</taxon>
        <taxon>Pentapetalae</taxon>
        <taxon>asterids</taxon>
        <taxon>Ericales</taxon>
        <taxon>Actinidiaceae</taxon>
        <taxon>Actinidia</taxon>
    </lineage>
</organism>
<keyword evidence="1" id="KW-0472">Membrane</keyword>
<accession>A0A7J0GSV1</accession>
<feature type="transmembrane region" description="Helical" evidence="1">
    <location>
        <begin position="62"/>
        <end position="89"/>
    </location>
</feature>
<evidence type="ECO:0000313" key="2">
    <source>
        <dbReference type="EMBL" id="GFZ13876.1"/>
    </source>
</evidence>
<dbReference type="Proteomes" id="UP000585474">
    <property type="component" value="Unassembled WGS sequence"/>
</dbReference>
<reference evidence="2 3" key="1">
    <citation type="submission" date="2019-07" db="EMBL/GenBank/DDBJ databases">
        <title>De Novo Assembly of kiwifruit Actinidia rufa.</title>
        <authorList>
            <person name="Sugita-Konishi S."/>
            <person name="Sato K."/>
            <person name="Mori E."/>
            <person name="Abe Y."/>
            <person name="Kisaki G."/>
            <person name="Hamano K."/>
            <person name="Suezawa K."/>
            <person name="Otani M."/>
            <person name="Fukuda T."/>
            <person name="Manabe T."/>
            <person name="Gomi K."/>
            <person name="Tabuchi M."/>
            <person name="Akimitsu K."/>
            <person name="Kataoka I."/>
        </authorList>
    </citation>
    <scope>NUCLEOTIDE SEQUENCE [LARGE SCALE GENOMIC DNA]</scope>
    <source>
        <strain evidence="3">cv. Fuchu</strain>
    </source>
</reference>
<gene>
    <name evidence="2" type="ORF">Acr_24g0000660</name>
</gene>